<dbReference type="PANTHER" id="PTHR10492">
    <property type="match status" value="1"/>
</dbReference>
<feature type="non-terminal residue" evidence="3">
    <location>
        <position position="165"/>
    </location>
</feature>
<evidence type="ECO:0000259" key="2">
    <source>
        <dbReference type="Pfam" id="PF05970"/>
    </source>
</evidence>
<proteinExistence type="inferred from homology"/>
<name>A0A2H3JCF3_WOLCO</name>
<dbReference type="EMBL" id="KB468053">
    <property type="protein sequence ID" value="PCH39876.1"/>
    <property type="molecule type" value="Genomic_DNA"/>
</dbReference>
<dbReference type="GO" id="GO:0005524">
    <property type="term" value="F:ATP binding"/>
    <property type="evidence" value="ECO:0007669"/>
    <property type="project" value="UniProtKB-KW"/>
</dbReference>
<reference evidence="3 4" key="1">
    <citation type="journal article" date="2012" name="Science">
        <title>The Paleozoic origin of enzymatic lignin decomposition reconstructed from 31 fungal genomes.</title>
        <authorList>
            <person name="Floudas D."/>
            <person name="Binder M."/>
            <person name="Riley R."/>
            <person name="Barry K."/>
            <person name="Blanchette R.A."/>
            <person name="Henrissat B."/>
            <person name="Martinez A.T."/>
            <person name="Otillar R."/>
            <person name="Spatafora J.W."/>
            <person name="Yadav J.S."/>
            <person name="Aerts A."/>
            <person name="Benoit I."/>
            <person name="Boyd A."/>
            <person name="Carlson A."/>
            <person name="Copeland A."/>
            <person name="Coutinho P.M."/>
            <person name="de Vries R.P."/>
            <person name="Ferreira P."/>
            <person name="Findley K."/>
            <person name="Foster B."/>
            <person name="Gaskell J."/>
            <person name="Glotzer D."/>
            <person name="Gorecki P."/>
            <person name="Heitman J."/>
            <person name="Hesse C."/>
            <person name="Hori C."/>
            <person name="Igarashi K."/>
            <person name="Jurgens J.A."/>
            <person name="Kallen N."/>
            <person name="Kersten P."/>
            <person name="Kohler A."/>
            <person name="Kuees U."/>
            <person name="Kumar T.K.A."/>
            <person name="Kuo A."/>
            <person name="LaButti K."/>
            <person name="Larrondo L.F."/>
            <person name="Lindquist E."/>
            <person name="Ling A."/>
            <person name="Lombard V."/>
            <person name="Lucas S."/>
            <person name="Lundell T."/>
            <person name="Martin R."/>
            <person name="McLaughlin D.J."/>
            <person name="Morgenstern I."/>
            <person name="Morin E."/>
            <person name="Murat C."/>
            <person name="Nagy L.G."/>
            <person name="Nolan M."/>
            <person name="Ohm R.A."/>
            <person name="Patyshakuliyeva A."/>
            <person name="Rokas A."/>
            <person name="Ruiz-Duenas F.J."/>
            <person name="Sabat G."/>
            <person name="Salamov A."/>
            <person name="Samejima M."/>
            <person name="Schmutz J."/>
            <person name="Slot J.C."/>
            <person name="St John F."/>
            <person name="Stenlid J."/>
            <person name="Sun H."/>
            <person name="Sun S."/>
            <person name="Syed K."/>
            <person name="Tsang A."/>
            <person name="Wiebenga A."/>
            <person name="Young D."/>
            <person name="Pisabarro A."/>
            <person name="Eastwood D.C."/>
            <person name="Martin F."/>
            <person name="Cullen D."/>
            <person name="Grigoriev I.V."/>
            <person name="Hibbett D.S."/>
        </authorList>
    </citation>
    <scope>NUCLEOTIDE SEQUENCE [LARGE SCALE GENOMIC DNA]</scope>
    <source>
        <strain evidence="3 4">MD-104</strain>
    </source>
</reference>
<dbReference type="SUPFAM" id="SSF52540">
    <property type="entry name" value="P-loop containing nucleoside triphosphate hydrolases"/>
    <property type="match status" value="1"/>
</dbReference>
<comment type="similarity">
    <text evidence="1">Belongs to the helicase family.</text>
</comment>
<feature type="domain" description="DNA helicase Pif1-like DEAD-box helicase" evidence="2">
    <location>
        <begin position="60"/>
        <end position="165"/>
    </location>
</feature>
<sequence length="165" mass="18221">LFLLNHILLKYGRWLTDFPPMPLTQAQLEPPHFLGHILQEELAYDDAELAVGVEAGRERFNPEQANAYNVVLQCVLQQEGKIFFFHSAGGGGKTFTCNAIASAVQTHRKVALCVESSGIASLLLIGWCTAHSQFKIPIVVHETSTCHIPKNSNLADLIWETGIII</sequence>
<protein>
    <recommendedName>
        <fullName evidence="1">ATP-dependent DNA helicase</fullName>
        <ecNumber evidence="1">5.6.2.3</ecNumber>
    </recommendedName>
</protein>
<dbReference type="OMA" id="HIDIHEK"/>
<accession>A0A2H3JCF3</accession>
<dbReference type="InterPro" id="IPR010285">
    <property type="entry name" value="DNA_helicase_pif1-like_DEAD"/>
</dbReference>
<keyword evidence="1" id="KW-0378">Hydrolase</keyword>
<keyword evidence="1" id="KW-0227">DNA damage</keyword>
<keyword evidence="1" id="KW-0547">Nucleotide-binding</keyword>
<dbReference type="AlphaFoldDB" id="A0A2H3JCF3"/>
<dbReference type="OrthoDB" id="3366231at2759"/>
<feature type="non-terminal residue" evidence="3">
    <location>
        <position position="1"/>
    </location>
</feature>
<evidence type="ECO:0000313" key="3">
    <source>
        <dbReference type="EMBL" id="PCH39876.1"/>
    </source>
</evidence>
<gene>
    <name evidence="3" type="ORF">WOLCODRAFT_42641</name>
</gene>
<dbReference type="GO" id="GO:0043139">
    <property type="term" value="F:5'-3' DNA helicase activity"/>
    <property type="evidence" value="ECO:0007669"/>
    <property type="project" value="UniProtKB-EC"/>
</dbReference>
<organism evidence="3 4">
    <name type="scientific">Wolfiporia cocos (strain MD-104)</name>
    <name type="common">Brown rot fungus</name>
    <dbReference type="NCBI Taxonomy" id="742152"/>
    <lineage>
        <taxon>Eukaryota</taxon>
        <taxon>Fungi</taxon>
        <taxon>Dikarya</taxon>
        <taxon>Basidiomycota</taxon>
        <taxon>Agaricomycotina</taxon>
        <taxon>Agaricomycetes</taxon>
        <taxon>Polyporales</taxon>
        <taxon>Phaeolaceae</taxon>
        <taxon>Wolfiporia</taxon>
    </lineage>
</organism>
<keyword evidence="1" id="KW-0234">DNA repair</keyword>
<evidence type="ECO:0000256" key="1">
    <source>
        <dbReference type="RuleBase" id="RU363044"/>
    </source>
</evidence>
<dbReference type="STRING" id="742152.A0A2H3JCF3"/>
<dbReference type="Proteomes" id="UP000218811">
    <property type="component" value="Unassembled WGS sequence"/>
</dbReference>
<dbReference type="GO" id="GO:0006281">
    <property type="term" value="P:DNA repair"/>
    <property type="evidence" value="ECO:0007669"/>
    <property type="project" value="UniProtKB-KW"/>
</dbReference>
<dbReference type="GO" id="GO:0016887">
    <property type="term" value="F:ATP hydrolysis activity"/>
    <property type="evidence" value="ECO:0007669"/>
    <property type="project" value="RHEA"/>
</dbReference>
<keyword evidence="4" id="KW-1185">Reference proteome</keyword>
<dbReference type="EC" id="5.6.2.3" evidence="1"/>
<comment type="catalytic activity">
    <reaction evidence="1">
        <text>ATP + H2O = ADP + phosphate + H(+)</text>
        <dbReference type="Rhea" id="RHEA:13065"/>
        <dbReference type="ChEBI" id="CHEBI:15377"/>
        <dbReference type="ChEBI" id="CHEBI:15378"/>
        <dbReference type="ChEBI" id="CHEBI:30616"/>
        <dbReference type="ChEBI" id="CHEBI:43474"/>
        <dbReference type="ChEBI" id="CHEBI:456216"/>
        <dbReference type="EC" id="5.6.2.3"/>
    </reaction>
</comment>
<dbReference type="PANTHER" id="PTHR10492:SF57">
    <property type="entry name" value="ATP-DEPENDENT DNA HELICASE"/>
    <property type="match status" value="1"/>
</dbReference>
<keyword evidence="1" id="KW-0233">DNA recombination</keyword>
<keyword evidence="1" id="KW-0067">ATP-binding</keyword>
<dbReference type="Pfam" id="PF05970">
    <property type="entry name" value="PIF1"/>
    <property type="match status" value="1"/>
</dbReference>
<dbReference type="GO" id="GO:0000723">
    <property type="term" value="P:telomere maintenance"/>
    <property type="evidence" value="ECO:0007669"/>
    <property type="project" value="InterPro"/>
</dbReference>
<dbReference type="InterPro" id="IPR027417">
    <property type="entry name" value="P-loop_NTPase"/>
</dbReference>
<dbReference type="Gene3D" id="3.40.50.300">
    <property type="entry name" value="P-loop containing nucleotide triphosphate hydrolases"/>
    <property type="match status" value="1"/>
</dbReference>
<comment type="cofactor">
    <cofactor evidence="1">
        <name>Mg(2+)</name>
        <dbReference type="ChEBI" id="CHEBI:18420"/>
    </cofactor>
</comment>
<keyword evidence="1" id="KW-0347">Helicase</keyword>
<dbReference type="GO" id="GO:0006310">
    <property type="term" value="P:DNA recombination"/>
    <property type="evidence" value="ECO:0007669"/>
    <property type="project" value="UniProtKB-KW"/>
</dbReference>
<evidence type="ECO:0000313" key="4">
    <source>
        <dbReference type="Proteomes" id="UP000218811"/>
    </source>
</evidence>